<feature type="domain" description="Beta-lactamase-related" evidence="1">
    <location>
        <begin position="11"/>
        <end position="313"/>
    </location>
</feature>
<accession>A0A0M2HFJ0</accession>
<dbReference type="Proteomes" id="UP000033956">
    <property type="component" value="Unassembled WGS sequence"/>
</dbReference>
<dbReference type="OrthoDB" id="3502201at2"/>
<keyword evidence="3" id="KW-1185">Reference proteome</keyword>
<dbReference type="STRING" id="92835.RS81_00971"/>
<reference evidence="2 3" key="1">
    <citation type="submission" date="2015-02" db="EMBL/GenBank/DDBJ databases">
        <title>Draft genome sequences of ten Microbacterium spp. with emphasis on heavy metal contaminated environments.</title>
        <authorList>
            <person name="Corretto E."/>
        </authorList>
    </citation>
    <scope>NUCLEOTIDE SEQUENCE [LARGE SCALE GENOMIC DNA]</scope>
    <source>
        <strain evidence="2 3">DSM 12510</strain>
    </source>
</reference>
<dbReference type="PATRIC" id="fig|92835.4.peg.990"/>
<dbReference type="AlphaFoldDB" id="A0A0M2HFJ0"/>
<dbReference type="EMBL" id="JYIZ01000039">
    <property type="protein sequence ID" value="KJL43007.1"/>
    <property type="molecule type" value="Genomic_DNA"/>
</dbReference>
<dbReference type="EC" id="3.1.1.-" evidence="2"/>
<proteinExistence type="predicted"/>
<dbReference type="InterPro" id="IPR001466">
    <property type="entry name" value="Beta-lactam-related"/>
</dbReference>
<evidence type="ECO:0000313" key="3">
    <source>
        <dbReference type="Proteomes" id="UP000033956"/>
    </source>
</evidence>
<comment type="caution">
    <text evidence="2">The sequence shown here is derived from an EMBL/GenBank/DDBJ whole genome shotgun (WGS) entry which is preliminary data.</text>
</comment>
<dbReference type="Pfam" id="PF00144">
    <property type="entry name" value="Beta-lactamase"/>
    <property type="match status" value="1"/>
</dbReference>
<dbReference type="RefSeq" id="WP_045274931.1">
    <property type="nucleotide sequence ID" value="NZ_BAAAUP010000003.1"/>
</dbReference>
<protein>
    <submittedName>
        <fullName evidence="2">Esterase EstB</fullName>
        <ecNumber evidence="2">3.1.1.-</ecNumber>
    </submittedName>
</protein>
<evidence type="ECO:0000259" key="1">
    <source>
        <dbReference type="Pfam" id="PF00144"/>
    </source>
</evidence>
<organism evidence="2 3">
    <name type="scientific">Microbacterium terrae</name>
    <dbReference type="NCBI Taxonomy" id="69369"/>
    <lineage>
        <taxon>Bacteria</taxon>
        <taxon>Bacillati</taxon>
        <taxon>Actinomycetota</taxon>
        <taxon>Actinomycetes</taxon>
        <taxon>Micrococcales</taxon>
        <taxon>Microbacteriaceae</taxon>
        <taxon>Microbacterium</taxon>
    </lineage>
</organism>
<dbReference type="InterPro" id="IPR012338">
    <property type="entry name" value="Beta-lactam/transpept-like"/>
</dbReference>
<dbReference type="Gene3D" id="3.40.710.10">
    <property type="entry name" value="DD-peptidase/beta-lactamase superfamily"/>
    <property type="match status" value="1"/>
</dbReference>
<gene>
    <name evidence="2" type="primary">estB_2</name>
    <name evidence="2" type="ORF">RS81_00971</name>
</gene>
<keyword evidence="2" id="KW-0378">Hydrolase</keyword>
<evidence type="ECO:0000313" key="2">
    <source>
        <dbReference type="EMBL" id="KJL43007.1"/>
    </source>
</evidence>
<dbReference type="InterPro" id="IPR050789">
    <property type="entry name" value="Diverse_Enzym_Activities"/>
</dbReference>
<name>A0A0M2HFJ0_9MICO</name>
<sequence>MTGYAAAFDWARTRVDDGRLPTAVLGIATADGVVALDAFGRADGRPAKTGDHFRLFSITKPLVGIAAARAIERGCFTPETPLTSALPEFGAGRDDIVRLKHLVSHTAGISEPPLDPAPPLRNHLLSAGRDFVAGSASRYSTIAYEGIAAMIEKATDAPWDAAVSAWAREIGADGLTLDESADPHEVLDAGAAGVDIATFVAGRNPGAGLLGRAEDLLAVGSALLRIGRGETGGILHPSTLAMMLRPLTGDIPRLEPYIAARGQDWGFTWNLRTRAPGLIDHDVYGHGGWAGTEFWVHPTAGLAWVLMTNRAQRDIDADQLSNAVVSGA</sequence>
<dbReference type="PANTHER" id="PTHR43283">
    <property type="entry name" value="BETA-LACTAMASE-RELATED"/>
    <property type="match status" value="1"/>
</dbReference>
<dbReference type="GO" id="GO:0016787">
    <property type="term" value="F:hydrolase activity"/>
    <property type="evidence" value="ECO:0007669"/>
    <property type="project" value="UniProtKB-KW"/>
</dbReference>
<dbReference type="SUPFAM" id="SSF56601">
    <property type="entry name" value="beta-lactamase/transpeptidase-like"/>
    <property type="match status" value="1"/>
</dbReference>